<gene>
    <name evidence="2" type="ORF">ACFFTU_00305</name>
</gene>
<protein>
    <submittedName>
        <fullName evidence="2">Uncharacterized protein</fullName>
    </submittedName>
</protein>
<keyword evidence="3" id="KW-1185">Reference proteome</keyword>
<evidence type="ECO:0000256" key="1">
    <source>
        <dbReference type="SAM" id="MobiDB-lite"/>
    </source>
</evidence>
<feature type="region of interest" description="Disordered" evidence="1">
    <location>
        <begin position="78"/>
        <end position="97"/>
    </location>
</feature>
<dbReference type="EMBL" id="JBHMCR010000001">
    <property type="protein sequence ID" value="MFB9518409.1"/>
    <property type="molecule type" value="Genomic_DNA"/>
</dbReference>
<evidence type="ECO:0000313" key="2">
    <source>
        <dbReference type="EMBL" id="MFB9518409.1"/>
    </source>
</evidence>
<evidence type="ECO:0000313" key="3">
    <source>
        <dbReference type="Proteomes" id="UP001589718"/>
    </source>
</evidence>
<comment type="caution">
    <text evidence="2">The sequence shown here is derived from an EMBL/GenBank/DDBJ whole genome shotgun (WGS) entry which is preliminary data.</text>
</comment>
<sequence>MSATETTIETWFRTSLEAVRATGTRYVLSNVAGPVEIFSDLVSAPALSWPAVREYVGPPLATVVLTSGFPPGAAARLLDGPTAQRSDDHGRGAFPVR</sequence>
<organism evidence="2 3">
    <name type="scientific">Streptomyces cremeus</name>
    <dbReference type="NCBI Taxonomy" id="66881"/>
    <lineage>
        <taxon>Bacteria</taxon>
        <taxon>Bacillati</taxon>
        <taxon>Actinomycetota</taxon>
        <taxon>Actinomycetes</taxon>
        <taxon>Kitasatosporales</taxon>
        <taxon>Streptomycetaceae</taxon>
        <taxon>Streptomyces</taxon>
    </lineage>
</organism>
<accession>A0ABV5P5H9</accession>
<dbReference type="Proteomes" id="UP001589718">
    <property type="component" value="Unassembled WGS sequence"/>
</dbReference>
<reference evidence="2 3" key="1">
    <citation type="submission" date="2024-09" db="EMBL/GenBank/DDBJ databases">
        <authorList>
            <person name="Sun Q."/>
            <person name="Mori K."/>
        </authorList>
    </citation>
    <scope>NUCLEOTIDE SEQUENCE [LARGE SCALE GENOMIC DNA]</scope>
    <source>
        <strain evidence="2 3">JCM 4362</strain>
    </source>
</reference>
<proteinExistence type="predicted"/>
<name>A0ABV5P5H9_STRCM</name>
<dbReference type="RefSeq" id="WP_345227948.1">
    <property type="nucleotide sequence ID" value="NZ_BAAAXE010000014.1"/>
</dbReference>